<evidence type="ECO:0000313" key="2">
    <source>
        <dbReference type="Proteomes" id="UP000789342"/>
    </source>
</evidence>
<name>A0A9N9JSC1_9GLOM</name>
<keyword evidence="2" id="KW-1185">Reference proteome</keyword>
<feature type="non-terminal residue" evidence="1">
    <location>
        <position position="77"/>
    </location>
</feature>
<proteinExistence type="predicted"/>
<dbReference type="Proteomes" id="UP000789342">
    <property type="component" value="Unassembled WGS sequence"/>
</dbReference>
<evidence type="ECO:0000313" key="1">
    <source>
        <dbReference type="EMBL" id="CAG8791602.1"/>
    </source>
</evidence>
<dbReference type="EMBL" id="CAJVPV010062114">
    <property type="protein sequence ID" value="CAG8791602.1"/>
    <property type="molecule type" value="Genomic_DNA"/>
</dbReference>
<feature type="non-terminal residue" evidence="1">
    <location>
        <position position="1"/>
    </location>
</feature>
<sequence>TSKKEANNLIKDLKRKFYVRLPLCPEWIKDNFNQDDRPKMSEDLHTVEKEVGITKNQLNRESSLFKETIARIKEKYA</sequence>
<organism evidence="1 2">
    <name type="scientific">Acaulospora morrowiae</name>
    <dbReference type="NCBI Taxonomy" id="94023"/>
    <lineage>
        <taxon>Eukaryota</taxon>
        <taxon>Fungi</taxon>
        <taxon>Fungi incertae sedis</taxon>
        <taxon>Mucoromycota</taxon>
        <taxon>Glomeromycotina</taxon>
        <taxon>Glomeromycetes</taxon>
        <taxon>Diversisporales</taxon>
        <taxon>Acaulosporaceae</taxon>
        <taxon>Acaulospora</taxon>
    </lineage>
</organism>
<protein>
    <submittedName>
        <fullName evidence="1">9138_t:CDS:1</fullName>
    </submittedName>
</protein>
<dbReference type="AlphaFoldDB" id="A0A9N9JSC1"/>
<gene>
    <name evidence="1" type="ORF">AMORRO_LOCUS18198</name>
</gene>
<comment type="caution">
    <text evidence="1">The sequence shown here is derived from an EMBL/GenBank/DDBJ whole genome shotgun (WGS) entry which is preliminary data.</text>
</comment>
<accession>A0A9N9JSC1</accession>
<reference evidence="1" key="1">
    <citation type="submission" date="2021-06" db="EMBL/GenBank/DDBJ databases">
        <authorList>
            <person name="Kallberg Y."/>
            <person name="Tangrot J."/>
            <person name="Rosling A."/>
        </authorList>
    </citation>
    <scope>NUCLEOTIDE SEQUENCE</scope>
    <source>
        <strain evidence="1">CL551</strain>
    </source>
</reference>